<name>A0A9D4EA02_DREPO</name>
<sequence length="280" mass="32296">MAYSQLHSPYEIPKFVHHYQVKEGKSNVSKTARSISHLKAVAQYRTISTVEVKLYRTTVEVYHIRKHSAALVSTVEVKLYRTAVAYRTTVEVYRTAVEEVSHYSFVLVSINTVEEVSHYSFALVNTVEVYRTISINISISTVEVYRTSVEVYRTTVEVYRTTVEVYCTIVEVYRTTVEVYRTCKHRSSITLAVGYRTINTVEVVSHYITLVSTVEVYRTTVEVYRTTVEVYRTISTVEVYRTTVEKKFYRTTVEVAFVFNYTTQAEDTAASAPSECCVRR</sequence>
<gene>
    <name evidence="1" type="ORF">DPMN_176731</name>
</gene>
<evidence type="ECO:0000313" key="1">
    <source>
        <dbReference type="EMBL" id="KAH3775330.1"/>
    </source>
</evidence>
<dbReference type="Proteomes" id="UP000828390">
    <property type="component" value="Unassembled WGS sequence"/>
</dbReference>
<dbReference type="AlphaFoldDB" id="A0A9D4EA02"/>
<comment type="caution">
    <text evidence="1">The sequence shown here is derived from an EMBL/GenBank/DDBJ whole genome shotgun (WGS) entry which is preliminary data.</text>
</comment>
<reference evidence="1" key="2">
    <citation type="submission" date="2020-11" db="EMBL/GenBank/DDBJ databases">
        <authorList>
            <person name="McCartney M.A."/>
            <person name="Auch B."/>
            <person name="Kono T."/>
            <person name="Mallez S."/>
            <person name="Becker A."/>
            <person name="Gohl D.M."/>
            <person name="Silverstein K.A.T."/>
            <person name="Koren S."/>
            <person name="Bechman K.B."/>
            <person name="Herman A."/>
            <person name="Abrahante J.E."/>
            <person name="Garbe J."/>
        </authorList>
    </citation>
    <scope>NUCLEOTIDE SEQUENCE</scope>
    <source>
        <strain evidence="1">Duluth1</strain>
        <tissue evidence="1">Whole animal</tissue>
    </source>
</reference>
<proteinExistence type="predicted"/>
<protein>
    <submittedName>
        <fullName evidence="1">Uncharacterized protein</fullName>
    </submittedName>
</protein>
<keyword evidence="2" id="KW-1185">Reference proteome</keyword>
<dbReference type="EMBL" id="JAIWYP010000009">
    <property type="protein sequence ID" value="KAH3775330.1"/>
    <property type="molecule type" value="Genomic_DNA"/>
</dbReference>
<accession>A0A9D4EA02</accession>
<organism evidence="1 2">
    <name type="scientific">Dreissena polymorpha</name>
    <name type="common">Zebra mussel</name>
    <name type="synonym">Mytilus polymorpha</name>
    <dbReference type="NCBI Taxonomy" id="45954"/>
    <lineage>
        <taxon>Eukaryota</taxon>
        <taxon>Metazoa</taxon>
        <taxon>Spiralia</taxon>
        <taxon>Lophotrochozoa</taxon>
        <taxon>Mollusca</taxon>
        <taxon>Bivalvia</taxon>
        <taxon>Autobranchia</taxon>
        <taxon>Heteroconchia</taxon>
        <taxon>Euheterodonta</taxon>
        <taxon>Imparidentia</taxon>
        <taxon>Neoheterodontei</taxon>
        <taxon>Myida</taxon>
        <taxon>Dreissenoidea</taxon>
        <taxon>Dreissenidae</taxon>
        <taxon>Dreissena</taxon>
    </lineage>
</organism>
<evidence type="ECO:0000313" key="2">
    <source>
        <dbReference type="Proteomes" id="UP000828390"/>
    </source>
</evidence>
<reference evidence="1" key="1">
    <citation type="journal article" date="2019" name="bioRxiv">
        <title>The Genome of the Zebra Mussel, Dreissena polymorpha: A Resource for Invasive Species Research.</title>
        <authorList>
            <person name="McCartney M.A."/>
            <person name="Auch B."/>
            <person name="Kono T."/>
            <person name="Mallez S."/>
            <person name="Zhang Y."/>
            <person name="Obille A."/>
            <person name="Becker A."/>
            <person name="Abrahante J.E."/>
            <person name="Garbe J."/>
            <person name="Badalamenti J.P."/>
            <person name="Herman A."/>
            <person name="Mangelson H."/>
            <person name="Liachko I."/>
            <person name="Sullivan S."/>
            <person name="Sone E.D."/>
            <person name="Koren S."/>
            <person name="Silverstein K.A.T."/>
            <person name="Beckman K.B."/>
            <person name="Gohl D.M."/>
        </authorList>
    </citation>
    <scope>NUCLEOTIDE SEQUENCE</scope>
    <source>
        <strain evidence="1">Duluth1</strain>
        <tissue evidence="1">Whole animal</tissue>
    </source>
</reference>